<comment type="caution">
    <text evidence="2">The sequence shown here is derived from an EMBL/GenBank/DDBJ whole genome shotgun (WGS) entry which is preliminary data.</text>
</comment>
<evidence type="ECO:0000256" key="1">
    <source>
        <dbReference type="SAM" id="MobiDB-lite"/>
    </source>
</evidence>
<dbReference type="GO" id="GO:0031490">
    <property type="term" value="F:chromatin DNA binding"/>
    <property type="evidence" value="ECO:0007669"/>
    <property type="project" value="TreeGrafter"/>
</dbReference>
<keyword evidence="3" id="KW-1185">Reference proteome</keyword>
<dbReference type="InterPro" id="IPR044852">
    <property type="entry name" value="WBP2-like"/>
</dbReference>
<sequence>MLFCARVNPTVTRCSRASMMDQFLQEQHAYHMQRAQGQQRKPPTHELNRSDHRGSWVMLRENGDVVRLHGETIRHRAQKVSFELSVPKALQSGRPPFSYKSDTGTAYITTSRVIFLPAKPTEEFKSFHGFIADCQDSYVGSPLFGAWYWSSTVKPVAGGNVPPEIPRLEVKITFKAGGGSEFGSTFEAQKELVEHARQIRLETGQGVAIPNEQLPAYEATANNTQSSSTLRTTAPVQRSTSSASQNPPPNEPPPGYDEAQAQNLSDRLESHVRNENN</sequence>
<dbReference type="EMBL" id="JAGSXJ010000021">
    <property type="protein sequence ID" value="KAH6678845.1"/>
    <property type="molecule type" value="Genomic_DNA"/>
</dbReference>
<dbReference type="PANTHER" id="PTHR31606:SF1">
    <property type="entry name" value="WW DOMAIN BINDING PROTEIN 2, ISOFORM E"/>
    <property type="match status" value="1"/>
</dbReference>
<dbReference type="PANTHER" id="PTHR31606">
    <property type="entry name" value="WW DOMAIN BINDING PROTEIN 2, ISOFORM E"/>
    <property type="match status" value="1"/>
</dbReference>
<accession>A0A9P8V790</accession>
<name>A0A9P8V790_9PEZI</name>
<feature type="compositionally biased region" description="Pro residues" evidence="1">
    <location>
        <begin position="246"/>
        <end position="255"/>
    </location>
</feature>
<dbReference type="GO" id="GO:0003713">
    <property type="term" value="F:transcription coactivator activity"/>
    <property type="evidence" value="ECO:0007669"/>
    <property type="project" value="InterPro"/>
</dbReference>
<evidence type="ECO:0008006" key="4">
    <source>
        <dbReference type="Google" id="ProtNLM"/>
    </source>
</evidence>
<evidence type="ECO:0000313" key="3">
    <source>
        <dbReference type="Proteomes" id="UP000770015"/>
    </source>
</evidence>
<feature type="region of interest" description="Disordered" evidence="1">
    <location>
        <begin position="221"/>
        <end position="277"/>
    </location>
</feature>
<evidence type="ECO:0000313" key="2">
    <source>
        <dbReference type="EMBL" id="KAH6678845.1"/>
    </source>
</evidence>
<dbReference type="CDD" id="cd13214">
    <property type="entry name" value="PH-GRAM_WBP2"/>
    <property type="match status" value="1"/>
</dbReference>
<dbReference type="SUPFAM" id="SSF50729">
    <property type="entry name" value="PH domain-like"/>
    <property type="match status" value="1"/>
</dbReference>
<dbReference type="AlphaFoldDB" id="A0A9P8V790"/>
<organism evidence="2 3">
    <name type="scientific">Plectosphaerella plurivora</name>
    <dbReference type="NCBI Taxonomy" id="936078"/>
    <lineage>
        <taxon>Eukaryota</taxon>
        <taxon>Fungi</taxon>
        <taxon>Dikarya</taxon>
        <taxon>Ascomycota</taxon>
        <taxon>Pezizomycotina</taxon>
        <taxon>Sordariomycetes</taxon>
        <taxon>Hypocreomycetidae</taxon>
        <taxon>Glomerellales</taxon>
        <taxon>Plectosphaerellaceae</taxon>
        <taxon>Plectosphaerella</taxon>
    </lineage>
</organism>
<protein>
    <recommendedName>
        <fullName evidence="4">WW-domain ligand protein</fullName>
    </recommendedName>
</protein>
<feature type="region of interest" description="Disordered" evidence="1">
    <location>
        <begin position="30"/>
        <end position="50"/>
    </location>
</feature>
<feature type="compositionally biased region" description="Polar residues" evidence="1">
    <location>
        <begin position="221"/>
        <end position="245"/>
    </location>
</feature>
<gene>
    <name evidence="2" type="ORF">F5X68DRAFT_34735</name>
</gene>
<dbReference type="GO" id="GO:0005634">
    <property type="term" value="C:nucleus"/>
    <property type="evidence" value="ECO:0007669"/>
    <property type="project" value="TreeGrafter"/>
</dbReference>
<dbReference type="OrthoDB" id="1259151at2759"/>
<feature type="compositionally biased region" description="Basic and acidic residues" evidence="1">
    <location>
        <begin position="266"/>
        <end position="277"/>
    </location>
</feature>
<dbReference type="Proteomes" id="UP000770015">
    <property type="component" value="Unassembled WGS sequence"/>
</dbReference>
<proteinExistence type="predicted"/>
<reference evidence="2" key="1">
    <citation type="journal article" date="2021" name="Nat. Commun.">
        <title>Genetic determinants of endophytism in the Arabidopsis root mycobiome.</title>
        <authorList>
            <person name="Mesny F."/>
            <person name="Miyauchi S."/>
            <person name="Thiergart T."/>
            <person name="Pickel B."/>
            <person name="Atanasova L."/>
            <person name="Karlsson M."/>
            <person name="Huettel B."/>
            <person name="Barry K.W."/>
            <person name="Haridas S."/>
            <person name="Chen C."/>
            <person name="Bauer D."/>
            <person name="Andreopoulos W."/>
            <person name="Pangilinan J."/>
            <person name="LaButti K."/>
            <person name="Riley R."/>
            <person name="Lipzen A."/>
            <person name="Clum A."/>
            <person name="Drula E."/>
            <person name="Henrissat B."/>
            <person name="Kohler A."/>
            <person name="Grigoriev I.V."/>
            <person name="Martin F.M."/>
            <person name="Hacquard S."/>
        </authorList>
    </citation>
    <scope>NUCLEOTIDE SEQUENCE</scope>
    <source>
        <strain evidence="2">MPI-SDFR-AT-0117</strain>
    </source>
</reference>